<reference evidence="1" key="1">
    <citation type="submission" date="2024-02" db="EMBL/GenBank/DDBJ databases">
        <title>Metagenome Assembled Genome of Zalaria obscura JY119.</title>
        <authorList>
            <person name="Vighnesh L."/>
            <person name="Jagadeeshwari U."/>
            <person name="Venkata Ramana C."/>
            <person name="Sasikala C."/>
        </authorList>
    </citation>
    <scope>NUCLEOTIDE SEQUENCE</scope>
    <source>
        <strain evidence="1">JY119</strain>
    </source>
</reference>
<dbReference type="Proteomes" id="UP001320706">
    <property type="component" value="Unassembled WGS sequence"/>
</dbReference>
<evidence type="ECO:0000313" key="2">
    <source>
        <dbReference type="Proteomes" id="UP001320706"/>
    </source>
</evidence>
<comment type="caution">
    <text evidence="1">The sequence shown here is derived from an EMBL/GenBank/DDBJ whole genome shotgun (WGS) entry which is preliminary data.</text>
</comment>
<dbReference type="EMBL" id="JAMKPW020000033">
    <property type="protein sequence ID" value="KAK8201950.1"/>
    <property type="molecule type" value="Genomic_DNA"/>
</dbReference>
<evidence type="ECO:0000313" key="1">
    <source>
        <dbReference type="EMBL" id="KAK8201950.1"/>
    </source>
</evidence>
<accession>A0ACC3S9X4</accession>
<keyword evidence="2" id="KW-1185">Reference proteome</keyword>
<proteinExistence type="predicted"/>
<organism evidence="1 2">
    <name type="scientific">Zalaria obscura</name>
    <dbReference type="NCBI Taxonomy" id="2024903"/>
    <lineage>
        <taxon>Eukaryota</taxon>
        <taxon>Fungi</taxon>
        <taxon>Dikarya</taxon>
        <taxon>Ascomycota</taxon>
        <taxon>Pezizomycotina</taxon>
        <taxon>Dothideomycetes</taxon>
        <taxon>Dothideomycetidae</taxon>
        <taxon>Dothideales</taxon>
        <taxon>Zalariaceae</taxon>
        <taxon>Zalaria</taxon>
    </lineage>
</organism>
<gene>
    <name evidence="1" type="ORF">M8818_005475</name>
</gene>
<sequence length="354" mass="38500">MLPSLFKSSFRSASQLIPNFTSRSTQHLSRTPLPLRSFTTTVFKMSKEDAPPTAFPSWEISAQDQSGGPGLDKDMKQQAVWSQLEYWGDDGKPYLKEYEGRGLLKDKAVLITGGDSGIGRAVAILMAREGADVSIVYLPEEEEDAKFTIGQIEKAGRKGHGMQLNLREEENCKKAVEEHVKVFGKLNVLVNNASMQEACNDHKDIDMAIVEKTFRTNIWQMMAMTKYALHHMKRGDSIVNSASVASYMGNPQLVDYASTKGAIVTFTRALAQQQAPNGIRVNAVAPGIIWTPLQPATKGNPAEAVDSLGVGMCPLNRPGMPAEVGTAYVFLASPMGSYATGETIHISGGIEMQG</sequence>
<name>A0ACC3S9X4_9PEZI</name>
<protein>
    <submittedName>
        <fullName evidence="1">Uncharacterized protein</fullName>
    </submittedName>
</protein>